<evidence type="ECO:0000256" key="3">
    <source>
        <dbReference type="ARBA" id="ARBA00022824"/>
    </source>
</evidence>
<dbReference type="STRING" id="1993.SAMN04489713_1011081"/>
<comment type="subcellular location">
    <subcellularLocation>
        <location evidence="1">Endoplasmic reticulum</location>
    </subcellularLocation>
</comment>
<dbReference type="InterPro" id="IPR006311">
    <property type="entry name" value="TAT_signal"/>
</dbReference>
<dbReference type="Pfam" id="PF01532">
    <property type="entry name" value="Glyco_hydro_47"/>
    <property type="match status" value="1"/>
</dbReference>
<reference evidence="6 7" key="1">
    <citation type="submission" date="2016-10" db="EMBL/GenBank/DDBJ databases">
        <authorList>
            <person name="de Groot N.N."/>
        </authorList>
    </citation>
    <scope>NUCLEOTIDE SEQUENCE [LARGE SCALE GENOMIC DNA]</scope>
    <source>
        <strain evidence="6 7">DSM 43067</strain>
    </source>
</reference>
<sequence>MRSRHSLTRRSVLTATAGLVAAGALPAPAHAERLSPGRPKDWRPVARDVRREMLHTWNSYKRLAWGHDHLLPVSGGHSEFFDQEHPVGLTIVEALDTLYLMELDDELAEGVAWVKENLDFSAVNADVQVFETNIRMVGGLLSGYLATGERALLRHAKQIADILMPCFDRSPTGIPYRFVNPSTGEISGVTNPLAEVGTIITEFGTLSRLTGDRRYHRAARKAMKAVIERRSDLDLLGTEINVETGEWVNDTATVHPPVDSFYEYVWDAWDLFGDTEFRDLYRMLTRAIIKHEATTINGHVWFAQVDKDDAEQVTAEQSELGSFYAGLLGQSGHRRLGDAYLASWTSVLDRFPVLPEGYDPTSGAATAKGNQLRPEYVDSCFNLWLVEGPGRHASERYRKLAYDYYLRQKKHSRVPNGWTIIDDVTTSPLKHGDLTSGYWWSEQMKYWYLMFAKAPRFDYRNNYLSTEGNAFRGLRRR</sequence>
<dbReference type="Gene3D" id="1.50.10.10">
    <property type="match status" value="1"/>
</dbReference>
<dbReference type="InParanoid" id="A0A1I4XXI2"/>
<organism evidence="6 7">
    <name type="scientific">Actinomadura madurae</name>
    <dbReference type="NCBI Taxonomy" id="1993"/>
    <lineage>
        <taxon>Bacteria</taxon>
        <taxon>Bacillati</taxon>
        <taxon>Actinomycetota</taxon>
        <taxon>Actinomycetes</taxon>
        <taxon>Streptosporangiales</taxon>
        <taxon>Thermomonosporaceae</taxon>
        <taxon>Actinomadura</taxon>
    </lineage>
</organism>
<dbReference type="GO" id="GO:1904380">
    <property type="term" value="P:endoplasmic reticulum mannose trimming"/>
    <property type="evidence" value="ECO:0007669"/>
    <property type="project" value="InterPro"/>
</dbReference>
<dbReference type="SUPFAM" id="SSF48225">
    <property type="entry name" value="Seven-hairpin glycosidases"/>
    <property type="match status" value="1"/>
</dbReference>
<dbReference type="GO" id="GO:0005509">
    <property type="term" value="F:calcium ion binding"/>
    <property type="evidence" value="ECO:0007669"/>
    <property type="project" value="InterPro"/>
</dbReference>
<protein>
    <submittedName>
        <fullName evidence="6">Mannosyl-oligosaccharide alpha-1,2-mannosidase</fullName>
    </submittedName>
</protein>
<evidence type="ECO:0000256" key="4">
    <source>
        <dbReference type="ARBA" id="ARBA00023180"/>
    </source>
</evidence>
<comment type="similarity">
    <text evidence="2">Belongs to the glycosyl hydrolase 47 family.</text>
</comment>
<dbReference type="InterPro" id="IPR012341">
    <property type="entry name" value="6hp_glycosidase-like_sf"/>
</dbReference>
<dbReference type="PANTHER" id="PTHR45679:SF5">
    <property type="entry name" value="ER DEGRADATION-ENHANCING ALPHA-MANNOSIDASE-LIKE PROTEIN 1"/>
    <property type="match status" value="1"/>
</dbReference>
<dbReference type="InterPro" id="IPR036026">
    <property type="entry name" value="Seven-hairpin_glycosidases"/>
</dbReference>
<dbReference type="PANTHER" id="PTHR45679">
    <property type="entry name" value="ER DEGRADATION-ENHANCING ALPHA-MANNOSIDASE-LIKE PROTEIN 2"/>
    <property type="match status" value="1"/>
</dbReference>
<evidence type="ECO:0000256" key="1">
    <source>
        <dbReference type="ARBA" id="ARBA00004240"/>
    </source>
</evidence>
<keyword evidence="3" id="KW-0256">Endoplasmic reticulum</keyword>
<dbReference type="AlphaFoldDB" id="A0A1I4XXI2"/>
<evidence type="ECO:0000313" key="7">
    <source>
        <dbReference type="Proteomes" id="UP000183413"/>
    </source>
</evidence>
<keyword evidence="4" id="KW-0325">Glycoprotein</keyword>
<keyword evidence="7" id="KW-1185">Reference proteome</keyword>
<dbReference type="Proteomes" id="UP000183413">
    <property type="component" value="Unassembled WGS sequence"/>
</dbReference>
<accession>A0A1I4XXI2</accession>
<feature type="signal peptide" evidence="5">
    <location>
        <begin position="1"/>
        <end position="31"/>
    </location>
</feature>
<evidence type="ECO:0000313" key="6">
    <source>
        <dbReference type="EMBL" id="SFN30608.1"/>
    </source>
</evidence>
<evidence type="ECO:0000256" key="5">
    <source>
        <dbReference type="SAM" id="SignalP"/>
    </source>
</evidence>
<dbReference type="InterPro" id="IPR044674">
    <property type="entry name" value="EDEM1/2/3"/>
</dbReference>
<dbReference type="RefSeq" id="WP_075020044.1">
    <property type="nucleotide sequence ID" value="NZ_FOVH01000001.1"/>
</dbReference>
<feature type="chain" id="PRO_5010329526" evidence="5">
    <location>
        <begin position="32"/>
        <end position="477"/>
    </location>
</feature>
<evidence type="ECO:0000256" key="2">
    <source>
        <dbReference type="ARBA" id="ARBA00007658"/>
    </source>
</evidence>
<gene>
    <name evidence="6" type="ORF">SAMN04489713_1011081</name>
</gene>
<dbReference type="eggNOG" id="ENOG502Z9K5">
    <property type="taxonomic scope" value="Bacteria"/>
</dbReference>
<dbReference type="GO" id="GO:0016020">
    <property type="term" value="C:membrane"/>
    <property type="evidence" value="ECO:0007669"/>
    <property type="project" value="InterPro"/>
</dbReference>
<proteinExistence type="inferred from homology"/>
<dbReference type="PRINTS" id="PR00747">
    <property type="entry name" value="GLYHDRLASE47"/>
</dbReference>
<dbReference type="GO" id="GO:0005975">
    <property type="term" value="P:carbohydrate metabolic process"/>
    <property type="evidence" value="ECO:0007669"/>
    <property type="project" value="InterPro"/>
</dbReference>
<keyword evidence="5" id="KW-0732">Signal</keyword>
<dbReference type="GO" id="GO:0004571">
    <property type="term" value="F:mannosyl-oligosaccharide 1,2-alpha-mannosidase activity"/>
    <property type="evidence" value="ECO:0007669"/>
    <property type="project" value="InterPro"/>
</dbReference>
<dbReference type="InterPro" id="IPR001382">
    <property type="entry name" value="Glyco_hydro_47"/>
</dbReference>
<name>A0A1I4XXI2_9ACTN</name>
<dbReference type="EMBL" id="FOVH01000001">
    <property type="protein sequence ID" value="SFN30608.1"/>
    <property type="molecule type" value="Genomic_DNA"/>
</dbReference>
<dbReference type="PROSITE" id="PS51318">
    <property type="entry name" value="TAT"/>
    <property type="match status" value="1"/>
</dbReference>